<organism evidence="9 10">
    <name type="scientific">Metabacillus flavus</name>
    <dbReference type="NCBI Taxonomy" id="2823519"/>
    <lineage>
        <taxon>Bacteria</taxon>
        <taxon>Bacillati</taxon>
        <taxon>Bacillota</taxon>
        <taxon>Bacilli</taxon>
        <taxon>Bacillales</taxon>
        <taxon>Bacillaceae</taxon>
        <taxon>Metabacillus</taxon>
    </lineage>
</organism>
<evidence type="ECO:0000256" key="4">
    <source>
        <dbReference type="ARBA" id="ARBA00022490"/>
    </source>
</evidence>
<dbReference type="RefSeq" id="WP_211556604.1">
    <property type="nucleotide sequence ID" value="NZ_JAGVRK010000001.1"/>
</dbReference>
<evidence type="ECO:0000313" key="9">
    <source>
        <dbReference type="EMBL" id="MBS2967950.1"/>
    </source>
</evidence>
<dbReference type="NCBIfam" id="NF010733">
    <property type="entry name" value="PRK14135.1"/>
    <property type="match status" value="1"/>
</dbReference>
<dbReference type="PANTHER" id="PTHR33602">
    <property type="entry name" value="REGULATORY PROTEIN RECX FAMILY PROTEIN"/>
    <property type="match status" value="1"/>
</dbReference>
<keyword evidence="10" id="KW-1185">Reference proteome</keyword>
<comment type="similarity">
    <text evidence="2 5">Belongs to the RecX family.</text>
</comment>
<feature type="domain" description="RecX first three-helical" evidence="8">
    <location>
        <begin position="66"/>
        <end position="105"/>
    </location>
</feature>
<evidence type="ECO:0000256" key="3">
    <source>
        <dbReference type="ARBA" id="ARBA00018111"/>
    </source>
</evidence>
<dbReference type="InterPro" id="IPR053926">
    <property type="entry name" value="RecX_HTH_1st"/>
</dbReference>
<comment type="function">
    <text evidence="5">Modulates RecA activity.</text>
</comment>
<accession>A0ABS5LB57</accession>
<dbReference type="Pfam" id="PF21982">
    <property type="entry name" value="RecX_HTH1"/>
    <property type="match status" value="1"/>
</dbReference>
<evidence type="ECO:0000313" key="10">
    <source>
        <dbReference type="Proteomes" id="UP000682403"/>
    </source>
</evidence>
<comment type="subcellular location">
    <subcellularLocation>
        <location evidence="1 5">Cytoplasm</location>
    </subcellularLocation>
</comment>
<dbReference type="Pfam" id="PF21981">
    <property type="entry name" value="RecX_HTH3"/>
    <property type="match status" value="2"/>
</dbReference>
<proteinExistence type="inferred from homology"/>
<evidence type="ECO:0000259" key="6">
    <source>
        <dbReference type="Pfam" id="PF02631"/>
    </source>
</evidence>
<feature type="domain" description="RecX third three-helical" evidence="7">
    <location>
        <begin position="217"/>
        <end position="263"/>
    </location>
</feature>
<name>A0ABS5LB57_9BACI</name>
<dbReference type="EMBL" id="JAGVRK010000001">
    <property type="protein sequence ID" value="MBS2967950.1"/>
    <property type="molecule type" value="Genomic_DNA"/>
</dbReference>
<evidence type="ECO:0000256" key="1">
    <source>
        <dbReference type="ARBA" id="ARBA00004496"/>
    </source>
</evidence>
<dbReference type="Gene3D" id="1.10.10.10">
    <property type="entry name" value="Winged helix-like DNA-binding domain superfamily/Winged helix DNA-binding domain"/>
    <property type="match status" value="4"/>
</dbReference>
<evidence type="ECO:0000256" key="2">
    <source>
        <dbReference type="ARBA" id="ARBA00009695"/>
    </source>
</evidence>
<gene>
    <name evidence="5 9" type="primary">recX</name>
    <name evidence="9" type="ORF">J9317_04065</name>
</gene>
<reference evidence="9 10" key="1">
    <citation type="submission" date="2021-04" db="EMBL/GenBank/DDBJ databases">
        <title>Metabacillus sp. strain KIGAM252 whole genome sequence.</title>
        <authorList>
            <person name="Seo M.-J."/>
            <person name="Cho E.-S."/>
            <person name="Hwang C.Y."/>
            <person name="Yoon D.J."/>
        </authorList>
    </citation>
    <scope>NUCLEOTIDE SEQUENCE [LARGE SCALE GENOMIC DNA]</scope>
    <source>
        <strain evidence="9 10">KIGAM252</strain>
    </source>
</reference>
<dbReference type="InterPro" id="IPR003783">
    <property type="entry name" value="Regulatory_RecX"/>
</dbReference>
<dbReference type="HAMAP" id="MF_01114">
    <property type="entry name" value="RecX"/>
    <property type="match status" value="1"/>
</dbReference>
<sequence>MAFITKITSQQKNAERYNIYLDYGKGEEFGFGVDEHTLLKHGLAKGKELSELDIAEICTGDNVRKAYNSALDFLSYRMRSTMEIKQQLEKKEFQPETIQEVLHQLNESGLINDQQFADAFTRTQWQSSGKGPTVIRQELIQKGIAPLDIEQALSLYSHEEQRDAAMVHAEKFMKKNHAISAFQIQKKLEQLLIRKGFSFNLISEVVQSLEFGGNQDDEKEALAKQANKVMYKYNKGNDYEYRQKMKQYLYRKGFQIELIDEFLENPEEFIQN</sequence>
<evidence type="ECO:0000259" key="7">
    <source>
        <dbReference type="Pfam" id="PF21981"/>
    </source>
</evidence>
<dbReference type="InterPro" id="IPR036388">
    <property type="entry name" value="WH-like_DNA-bd_sf"/>
</dbReference>
<dbReference type="Pfam" id="PF02631">
    <property type="entry name" value="RecX_HTH2"/>
    <property type="match status" value="1"/>
</dbReference>
<feature type="domain" description="RecX second three-helical" evidence="6">
    <location>
        <begin position="112"/>
        <end position="153"/>
    </location>
</feature>
<comment type="caution">
    <text evidence="9">The sequence shown here is derived from an EMBL/GenBank/DDBJ whole genome shotgun (WGS) entry which is preliminary data.</text>
</comment>
<dbReference type="InterPro" id="IPR053924">
    <property type="entry name" value="RecX_HTH_2nd"/>
</dbReference>
<dbReference type="PANTHER" id="PTHR33602:SF1">
    <property type="entry name" value="REGULATORY PROTEIN RECX FAMILY PROTEIN"/>
    <property type="match status" value="1"/>
</dbReference>
<protein>
    <recommendedName>
        <fullName evidence="3 5">Regulatory protein RecX</fullName>
    </recommendedName>
</protein>
<evidence type="ECO:0000256" key="5">
    <source>
        <dbReference type="HAMAP-Rule" id="MF_01114"/>
    </source>
</evidence>
<dbReference type="Proteomes" id="UP000682403">
    <property type="component" value="Unassembled WGS sequence"/>
</dbReference>
<evidence type="ECO:0000259" key="8">
    <source>
        <dbReference type="Pfam" id="PF21982"/>
    </source>
</evidence>
<keyword evidence="4 5" id="KW-0963">Cytoplasm</keyword>
<feature type="domain" description="RecX third three-helical" evidence="7">
    <location>
        <begin position="159"/>
        <end position="206"/>
    </location>
</feature>
<dbReference type="InterPro" id="IPR053925">
    <property type="entry name" value="RecX_HTH_3rd"/>
</dbReference>